<dbReference type="RefSeq" id="WP_189052570.1">
    <property type="nucleotide sequence ID" value="NZ_BMJQ01000037.1"/>
</dbReference>
<keyword evidence="3" id="KW-1185">Reference proteome</keyword>
<accession>A0A8J3E749</accession>
<dbReference type="Proteomes" id="UP000646365">
    <property type="component" value="Unassembled WGS sequence"/>
</dbReference>
<comment type="caution">
    <text evidence="2">The sequence shown here is derived from an EMBL/GenBank/DDBJ whole genome shotgun (WGS) entry which is preliminary data.</text>
</comment>
<feature type="region of interest" description="Disordered" evidence="1">
    <location>
        <begin position="78"/>
        <end position="130"/>
    </location>
</feature>
<evidence type="ECO:0000313" key="2">
    <source>
        <dbReference type="EMBL" id="GGF51161.1"/>
    </source>
</evidence>
<proteinExistence type="predicted"/>
<feature type="compositionally biased region" description="Basic and acidic residues" evidence="1">
    <location>
        <begin position="78"/>
        <end position="116"/>
    </location>
</feature>
<evidence type="ECO:0000313" key="3">
    <source>
        <dbReference type="Proteomes" id="UP000646365"/>
    </source>
</evidence>
<dbReference type="AlphaFoldDB" id="A0A8J3E749"/>
<gene>
    <name evidence="2" type="ORF">GCM10011611_67010</name>
</gene>
<protein>
    <submittedName>
        <fullName evidence="2">Uncharacterized protein</fullName>
    </submittedName>
</protein>
<sequence>MGARHDALPDDLEALKAVLLAERAEQAAAPERAGQVEAELAVARPKASDDQALIVGTACRRIWQCSLDRNGRRIRAARNHDHYRNRRRPGEHPGRHGDRARHWTGHRRADPRHDGGHGAPGAPRHGGEIVGRDRKYEIGEMAAAVQTFKDSMIETDRLAALQAA</sequence>
<name>A0A8J3E749_9PROT</name>
<reference evidence="2" key="1">
    <citation type="journal article" date="2014" name="Int. J. Syst. Evol. Microbiol.">
        <title>Complete genome sequence of Corynebacterium casei LMG S-19264T (=DSM 44701T), isolated from a smear-ripened cheese.</title>
        <authorList>
            <consortium name="US DOE Joint Genome Institute (JGI-PGF)"/>
            <person name="Walter F."/>
            <person name="Albersmeier A."/>
            <person name="Kalinowski J."/>
            <person name="Ruckert C."/>
        </authorList>
    </citation>
    <scope>NUCLEOTIDE SEQUENCE</scope>
    <source>
        <strain evidence="2">CGMCC 1.15725</strain>
    </source>
</reference>
<dbReference type="EMBL" id="BMJQ01000037">
    <property type="protein sequence ID" value="GGF51161.1"/>
    <property type="molecule type" value="Genomic_DNA"/>
</dbReference>
<organism evidence="2 3">
    <name type="scientific">Aliidongia dinghuensis</name>
    <dbReference type="NCBI Taxonomy" id="1867774"/>
    <lineage>
        <taxon>Bacteria</taxon>
        <taxon>Pseudomonadati</taxon>
        <taxon>Pseudomonadota</taxon>
        <taxon>Alphaproteobacteria</taxon>
        <taxon>Rhodospirillales</taxon>
        <taxon>Dongiaceae</taxon>
        <taxon>Aliidongia</taxon>
    </lineage>
</organism>
<reference evidence="2" key="2">
    <citation type="submission" date="2020-09" db="EMBL/GenBank/DDBJ databases">
        <authorList>
            <person name="Sun Q."/>
            <person name="Zhou Y."/>
        </authorList>
    </citation>
    <scope>NUCLEOTIDE SEQUENCE</scope>
    <source>
        <strain evidence="2">CGMCC 1.15725</strain>
    </source>
</reference>
<evidence type="ECO:0000256" key="1">
    <source>
        <dbReference type="SAM" id="MobiDB-lite"/>
    </source>
</evidence>